<dbReference type="OrthoDB" id="5973910at2759"/>
<evidence type="ECO:0000313" key="1">
    <source>
        <dbReference type="EnsemblMetazoa" id="Aqu2.1.13554_001"/>
    </source>
</evidence>
<protein>
    <submittedName>
        <fullName evidence="1">Uncharacterized protein</fullName>
    </submittedName>
</protein>
<organism evidence="1">
    <name type="scientific">Amphimedon queenslandica</name>
    <name type="common">Sponge</name>
    <dbReference type="NCBI Taxonomy" id="400682"/>
    <lineage>
        <taxon>Eukaryota</taxon>
        <taxon>Metazoa</taxon>
        <taxon>Porifera</taxon>
        <taxon>Demospongiae</taxon>
        <taxon>Heteroscleromorpha</taxon>
        <taxon>Haplosclerida</taxon>
        <taxon>Niphatidae</taxon>
        <taxon>Amphimedon</taxon>
    </lineage>
</organism>
<name>A0A1X7TFV3_AMPQE</name>
<reference evidence="1" key="1">
    <citation type="submission" date="2017-05" db="UniProtKB">
        <authorList>
            <consortium name="EnsemblMetazoa"/>
        </authorList>
    </citation>
    <scope>IDENTIFICATION</scope>
</reference>
<dbReference type="AlphaFoldDB" id="A0A1X7TFV3"/>
<sequence length="129" mass="15205">FKKNYPKWEEGQDFSFRFKEEYIELHFDDTNQDNSIIGWRIKPLMKPCRLHQRDVEKFAGDDHTRLPLCLITVEDSPEAKETLYYGVLVMGIEEEVTIYIECYLKNTNDVTRPACSRARVDVAAPTERQ</sequence>
<proteinExistence type="predicted"/>
<accession>A0A1X7TFV3</accession>
<dbReference type="InParanoid" id="A0A1X7TFV3"/>
<dbReference type="EnsemblMetazoa" id="Aqu2.1.13554_001">
    <property type="protein sequence ID" value="Aqu2.1.13554_001"/>
    <property type="gene ID" value="Aqu2.1.13554"/>
</dbReference>